<comment type="caution">
    <text evidence="3">The sequence shown here is derived from an EMBL/GenBank/DDBJ whole genome shotgun (WGS) entry which is preliminary data.</text>
</comment>
<dbReference type="RefSeq" id="WP_182482647.1">
    <property type="nucleotide sequence ID" value="NZ_QWLA01000006.1"/>
</dbReference>
<dbReference type="AlphaFoldDB" id="A0A399F295"/>
<dbReference type="GO" id="GO:0046872">
    <property type="term" value="F:metal ion binding"/>
    <property type="evidence" value="ECO:0007669"/>
    <property type="project" value="InterPro"/>
</dbReference>
<evidence type="ECO:0000313" key="4">
    <source>
        <dbReference type="Proteomes" id="UP000265341"/>
    </source>
</evidence>
<proteinExistence type="inferred from homology"/>
<protein>
    <recommendedName>
        <fullName evidence="5">CHRD domain-containing protein</fullName>
    </recommendedName>
</protein>
<comment type="similarity">
    <text evidence="1">Belongs to the Cu-Zn superoxide dismutase family.</text>
</comment>
<evidence type="ECO:0008006" key="5">
    <source>
        <dbReference type="Google" id="ProtNLM"/>
    </source>
</evidence>
<gene>
    <name evidence="3" type="ORF">Mrose_00568</name>
</gene>
<dbReference type="SUPFAM" id="SSF49329">
    <property type="entry name" value="Cu,Zn superoxide dismutase-like"/>
    <property type="match status" value="1"/>
</dbReference>
<dbReference type="EMBL" id="QWLA01000006">
    <property type="protein sequence ID" value="RIH88962.1"/>
    <property type="molecule type" value="Genomic_DNA"/>
</dbReference>
<organism evidence="3 4">
    <name type="scientific">Calidithermus roseus</name>
    <dbReference type="NCBI Taxonomy" id="1644118"/>
    <lineage>
        <taxon>Bacteria</taxon>
        <taxon>Thermotogati</taxon>
        <taxon>Deinococcota</taxon>
        <taxon>Deinococci</taxon>
        <taxon>Thermales</taxon>
        <taxon>Thermaceae</taxon>
        <taxon>Calidithermus</taxon>
    </lineage>
</organism>
<name>A0A399F295_9DEIN</name>
<sequence length="152" mass="15885">MKVKPWTWVALLGVAAVAALAQMQSKGPEIRYAELSGTAGLKGTAVILTSPGGEHEVFLRLEGLRPGSGVYANHIHYNAAGNASCQAQNGDKIIGLANLQPDDKGVALAYTRLPASVKYPEGETYVNVHANTPNPVGASIACGQVEKAGEYK</sequence>
<reference evidence="3 4" key="1">
    <citation type="submission" date="2018-08" db="EMBL/GenBank/DDBJ databases">
        <title>Meiothermus roseus NBRC 110900 genome sequencing project.</title>
        <authorList>
            <person name="Da Costa M.S."/>
            <person name="Albuquerque L."/>
            <person name="Raposo P."/>
            <person name="Froufe H.J.C."/>
            <person name="Barroso C.S."/>
            <person name="Egas C."/>
        </authorList>
    </citation>
    <scope>NUCLEOTIDE SEQUENCE [LARGE SCALE GENOMIC DNA]</scope>
    <source>
        <strain evidence="3 4">NBRC 110900</strain>
    </source>
</reference>
<accession>A0A399F295</accession>
<feature type="chain" id="PRO_5017341032" description="CHRD domain-containing protein" evidence="2">
    <location>
        <begin position="22"/>
        <end position="152"/>
    </location>
</feature>
<evidence type="ECO:0000313" key="3">
    <source>
        <dbReference type="EMBL" id="RIH88962.1"/>
    </source>
</evidence>
<dbReference type="InterPro" id="IPR036423">
    <property type="entry name" value="SOD-like_Cu/Zn_dom_sf"/>
</dbReference>
<dbReference type="Proteomes" id="UP000265341">
    <property type="component" value="Unassembled WGS sequence"/>
</dbReference>
<feature type="signal peptide" evidence="2">
    <location>
        <begin position="1"/>
        <end position="21"/>
    </location>
</feature>
<evidence type="ECO:0000256" key="1">
    <source>
        <dbReference type="ARBA" id="ARBA00010457"/>
    </source>
</evidence>
<keyword evidence="4" id="KW-1185">Reference proteome</keyword>
<evidence type="ECO:0000256" key="2">
    <source>
        <dbReference type="SAM" id="SignalP"/>
    </source>
</evidence>
<dbReference type="GO" id="GO:0006801">
    <property type="term" value="P:superoxide metabolic process"/>
    <property type="evidence" value="ECO:0007669"/>
    <property type="project" value="InterPro"/>
</dbReference>
<keyword evidence="2" id="KW-0732">Signal</keyword>